<dbReference type="Proteomes" id="UP001524478">
    <property type="component" value="Unassembled WGS sequence"/>
</dbReference>
<keyword evidence="3" id="KW-1185">Reference proteome</keyword>
<evidence type="ECO:0000313" key="3">
    <source>
        <dbReference type="Proteomes" id="UP001524478"/>
    </source>
</evidence>
<keyword evidence="1" id="KW-0472">Membrane</keyword>
<comment type="caution">
    <text evidence="2">The sequence shown here is derived from an EMBL/GenBank/DDBJ whole genome shotgun (WGS) entry which is preliminary data.</text>
</comment>
<evidence type="ECO:0000313" key="2">
    <source>
        <dbReference type="EMBL" id="MCQ4924502.1"/>
    </source>
</evidence>
<proteinExistence type="predicted"/>
<sequence length="70" mass="7867">MLYVLVVFIIIGFMDLGGLIKSNKKKEFKVTLLVMAVAFILSTLYALDYRLPSPMLALDKIVREVLGLGY</sequence>
<gene>
    <name evidence="2" type="ORF">NE686_15480</name>
</gene>
<dbReference type="RefSeq" id="WP_256312245.1">
    <property type="nucleotide sequence ID" value="NZ_JANGAC010000013.1"/>
</dbReference>
<keyword evidence="1" id="KW-1133">Transmembrane helix</keyword>
<name>A0ABT1SDP8_9FIRM</name>
<keyword evidence="1" id="KW-0812">Transmembrane</keyword>
<protein>
    <submittedName>
        <fullName evidence="2">Uncharacterized protein</fullName>
    </submittedName>
</protein>
<feature type="transmembrane region" description="Helical" evidence="1">
    <location>
        <begin position="6"/>
        <end position="23"/>
    </location>
</feature>
<accession>A0ABT1SDP8</accession>
<reference evidence="2 3" key="1">
    <citation type="submission" date="2022-06" db="EMBL/GenBank/DDBJ databases">
        <title>Isolation of gut microbiota from human fecal samples.</title>
        <authorList>
            <person name="Pamer E.G."/>
            <person name="Barat B."/>
            <person name="Waligurski E."/>
            <person name="Medina S."/>
            <person name="Paddock L."/>
            <person name="Mostad J."/>
        </authorList>
    </citation>
    <scope>NUCLEOTIDE SEQUENCE [LARGE SCALE GENOMIC DNA]</scope>
    <source>
        <strain evidence="2 3">DFI.7.95</strain>
    </source>
</reference>
<evidence type="ECO:0000256" key="1">
    <source>
        <dbReference type="SAM" id="Phobius"/>
    </source>
</evidence>
<organism evidence="2 3">
    <name type="scientific">Tissierella carlieri</name>
    <dbReference type="NCBI Taxonomy" id="689904"/>
    <lineage>
        <taxon>Bacteria</taxon>
        <taxon>Bacillati</taxon>
        <taxon>Bacillota</taxon>
        <taxon>Tissierellia</taxon>
        <taxon>Tissierellales</taxon>
        <taxon>Tissierellaceae</taxon>
        <taxon>Tissierella</taxon>
    </lineage>
</organism>
<dbReference type="EMBL" id="JANGAC010000013">
    <property type="protein sequence ID" value="MCQ4924502.1"/>
    <property type="molecule type" value="Genomic_DNA"/>
</dbReference>
<feature type="transmembrane region" description="Helical" evidence="1">
    <location>
        <begin position="30"/>
        <end position="47"/>
    </location>
</feature>